<dbReference type="EMBL" id="UINC01055435">
    <property type="protein sequence ID" value="SVB74302.1"/>
    <property type="molecule type" value="Genomic_DNA"/>
</dbReference>
<proteinExistence type="predicted"/>
<evidence type="ECO:0000313" key="1">
    <source>
        <dbReference type="EMBL" id="SVB74302.1"/>
    </source>
</evidence>
<feature type="non-terminal residue" evidence="1">
    <location>
        <position position="46"/>
    </location>
</feature>
<gene>
    <name evidence="1" type="ORF">METZ01_LOCUS227156</name>
</gene>
<sequence>MFTLLVLQAISVAIDIMTLAKMPKNAVKRGHCTGCRILSMPNSRSA</sequence>
<dbReference type="AlphaFoldDB" id="A0A382GHG1"/>
<organism evidence="1">
    <name type="scientific">marine metagenome</name>
    <dbReference type="NCBI Taxonomy" id="408172"/>
    <lineage>
        <taxon>unclassified sequences</taxon>
        <taxon>metagenomes</taxon>
        <taxon>ecological metagenomes</taxon>
    </lineage>
</organism>
<reference evidence="1" key="1">
    <citation type="submission" date="2018-05" db="EMBL/GenBank/DDBJ databases">
        <authorList>
            <person name="Lanie J.A."/>
            <person name="Ng W.-L."/>
            <person name="Kazmierczak K.M."/>
            <person name="Andrzejewski T.M."/>
            <person name="Davidsen T.M."/>
            <person name="Wayne K.J."/>
            <person name="Tettelin H."/>
            <person name="Glass J.I."/>
            <person name="Rusch D."/>
            <person name="Podicherti R."/>
            <person name="Tsui H.-C.T."/>
            <person name="Winkler M.E."/>
        </authorList>
    </citation>
    <scope>NUCLEOTIDE SEQUENCE</scope>
</reference>
<protein>
    <submittedName>
        <fullName evidence="1">Uncharacterized protein</fullName>
    </submittedName>
</protein>
<accession>A0A382GHG1</accession>
<name>A0A382GHG1_9ZZZZ</name>